<dbReference type="GO" id="GO:0006526">
    <property type="term" value="P:L-arginine biosynthetic process"/>
    <property type="evidence" value="ECO:0007669"/>
    <property type="project" value="UniProtKB-KW"/>
</dbReference>
<keyword evidence="6 7" id="KW-0804">Transcription</keyword>
<dbReference type="GO" id="GO:0003677">
    <property type="term" value="F:DNA binding"/>
    <property type="evidence" value="ECO:0007669"/>
    <property type="project" value="UniProtKB-KW"/>
</dbReference>
<proteinExistence type="inferred from homology"/>
<dbReference type="SUPFAM" id="SSF55252">
    <property type="entry name" value="C-terminal domain of arginine repressor"/>
    <property type="match status" value="1"/>
</dbReference>
<evidence type="ECO:0000256" key="3">
    <source>
        <dbReference type="ARBA" id="ARBA00022490"/>
    </source>
</evidence>
<dbReference type="GO" id="GO:1900079">
    <property type="term" value="P:regulation of arginine biosynthetic process"/>
    <property type="evidence" value="ECO:0007669"/>
    <property type="project" value="UniProtKB-UniRule"/>
</dbReference>
<dbReference type="Proteomes" id="UP000732377">
    <property type="component" value="Unassembled WGS sequence"/>
</dbReference>
<sequence>MKARRQAKILELVRTRVIETQEELAAALAAEGIPVTQATISRDIKELQLTKVPMPDGRYRYALPEEPGAAAGERWRRIFREAVLTIDHSGNLVVIKSLPGTAQGVAAAIDHAGWPEMIGTVAGDDTVIVVVKPADATGEVAERLKGLMR</sequence>
<dbReference type="GO" id="GO:0034618">
    <property type="term" value="F:arginine binding"/>
    <property type="evidence" value="ECO:0007669"/>
    <property type="project" value="InterPro"/>
</dbReference>
<evidence type="ECO:0000313" key="12">
    <source>
        <dbReference type="Proteomes" id="UP000732377"/>
    </source>
</evidence>
<keyword evidence="7" id="KW-0055">Arginine biosynthesis</keyword>
<keyword evidence="4 7" id="KW-0805">Transcription regulation</keyword>
<keyword evidence="5 7" id="KW-0238">DNA-binding</keyword>
<keyword evidence="3 7" id="KW-0963">Cytoplasm</keyword>
<dbReference type="EMBL" id="PIUK01000079">
    <property type="protein sequence ID" value="MBY6276417.1"/>
    <property type="molecule type" value="Genomic_DNA"/>
</dbReference>
<dbReference type="Pfam" id="PF01316">
    <property type="entry name" value="Arg_repressor"/>
    <property type="match status" value="1"/>
</dbReference>
<dbReference type="GO" id="GO:0051259">
    <property type="term" value="P:protein complex oligomerization"/>
    <property type="evidence" value="ECO:0007669"/>
    <property type="project" value="InterPro"/>
</dbReference>
<evidence type="ECO:0000256" key="2">
    <source>
        <dbReference type="ARBA" id="ARBA00008316"/>
    </source>
</evidence>
<comment type="pathway">
    <text evidence="7">Amino-acid biosynthesis; L-arginine biosynthesis [regulation].</text>
</comment>
<dbReference type="Gene3D" id="3.30.1360.40">
    <property type="match status" value="1"/>
</dbReference>
<dbReference type="GO" id="GO:0005737">
    <property type="term" value="C:cytoplasm"/>
    <property type="evidence" value="ECO:0007669"/>
    <property type="project" value="UniProtKB-SubCell"/>
</dbReference>
<dbReference type="PANTHER" id="PTHR34471:SF1">
    <property type="entry name" value="ARGININE REPRESSOR"/>
    <property type="match status" value="1"/>
</dbReference>
<keyword evidence="7" id="KW-0028">Amino-acid biosynthesis</keyword>
<evidence type="ECO:0000259" key="10">
    <source>
        <dbReference type="Pfam" id="PF02863"/>
    </source>
</evidence>
<evidence type="ECO:0000259" key="9">
    <source>
        <dbReference type="Pfam" id="PF01316"/>
    </source>
</evidence>
<reference evidence="11" key="1">
    <citation type="submission" date="2017-11" db="EMBL/GenBank/DDBJ databases">
        <title>Three new genomes from thermophilic consortium.</title>
        <authorList>
            <person name="Quaggio R."/>
            <person name="Amgarten D."/>
            <person name="Setubal J.C."/>
        </authorList>
    </citation>
    <scope>NUCLEOTIDE SEQUENCE</scope>
    <source>
        <strain evidence="11">ZCTH01-B2</strain>
    </source>
</reference>
<accession>A0A953I3U4</accession>
<dbReference type="Pfam" id="PF02863">
    <property type="entry name" value="Arg_repressor_C"/>
    <property type="match status" value="1"/>
</dbReference>
<dbReference type="InterPro" id="IPR036251">
    <property type="entry name" value="Arg_repress_C_sf"/>
</dbReference>
<evidence type="ECO:0000256" key="5">
    <source>
        <dbReference type="ARBA" id="ARBA00023125"/>
    </source>
</evidence>
<dbReference type="InterPro" id="IPR001669">
    <property type="entry name" value="Arg_repress"/>
</dbReference>
<dbReference type="RefSeq" id="WP_043713851.1">
    <property type="nucleotide sequence ID" value="NZ_JACSIR010000035.1"/>
</dbReference>
<name>A0A953I3U4_SYMTR</name>
<evidence type="ECO:0000256" key="4">
    <source>
        <dbReference type="ARBA" id="ARBA00023015"/>
    </source>
</evidence>
<keyword evidence="7" id="KW-0678">Repressor</keyword>
<evidence type="ECO:0000256" key="6">
    <source>
        <dbReference type="ARBA" id="ARBA00023163"/>
    </source>
</evidence>
<dbReference type="InterPro" id="IPR020899">
    <property type="entry name" value="Arg_repress_C"/>
</dbReference>
<protein>
    <recommendedName>
        <fullName evidence="7 8">Arginine repressor</fullName>
    </recommendedName>
</protein>
<dbReference type="GO" id="GO:0003700">
    <property type="term" value="F:DNA-binding transcription factor activity"/>
    <property type="evidence" value="ECO:0007669"/>
    <property type="project" value="UniProtKB-UniRule"/>
</dbReference>
<evidence type="ECO:0000256" key="7">
    <source>
        <dbReference type="HAMAP-Rule" id="MF_00173"/>
    </source>
</evidence>
<comment type="subcellular location">
    <subcellularLocation>
        <location evidence="1 7">Cytoplasm</location>
    </subcellularLocation>
</comment>
<organism evidence="11 12">
    <name type="scientific">Symbiobacterium thermophilum</name>
    <dbReference type="NCBI Taxonomy" id="2734"/>
    <lineage>
        <taxon>Bacteria</taxon>
        <taxon>Bacillati</taxon>
        <taxon>Bacillota</taxon>
        <taxon>Clostridia</taxon>
        <taxon>Eubacteriales</taxon>
        <taxon>Symbiobacteriaceae</taxon>
        <taxon>Symbiobacterium</taxon>
    </lineage>
</organism>
<evidence type="ECO:0000256" key="1">
    <source>
        <dbReference type="ARBA" id="ARBA00004496"/>
    </source>
</evidence>
<dbReference type="AlphaFoldDB" id="A0A953I3U4"/>
<dbReference type="InterPro" id="IPR036390">
    <property type="entry name" value="WH_DNA-bd_sf"/>
</dbReference>
<evidence type="ECO:0000256" key="8">
    <source>
        <dbReference type="NCBIfam" id="TIGR01529"/>
    </source>
</evidence>
<dbReference type="InterPro" id="IPR020900">
    <property type="entry name" value="Arg_repress_DNA-bd"/>
</dbReference>
<gene>
    <name evidence="7 11" type="primary">argR</name>
    <name evidence="11" type="ORF">CWE10_09425</name>
</gene>
<comment type="similarity">
    <text evidence="2 7">Belongs to the ArgR family.</text>
</comment>
<comment type="caution">
    <text evidence="11">The sequence shown here is derived from an EMBL/GenBank/DDBJ whole genome shotgun (WGS) entry which is preliminary data.</text>
</comment>
<dbReference type="InterPro" id="IPR036388">
    <property type="entry name" value="WH-like_DNA-bd_sf"/>
</dbReference>
<feature type="domain" description="Arginine repressor DNA-binding" evidence="9">
    <location>
        <begin position="2"/>
        <end position="66"/>
    </location>
</feature>
<dbReference type="Gene3D" id="1.10.10.10">
    <property type="entry name" value="Winged helix-like DNA-binding domain superfamily/Winged helix DNA-binding domain"/>
    <property type="match status" value="1"/>
</dbReference>
<comment type="function">
    <text evidence="7">Regulates arginine biosynthesis genes.</text>
</comment>
<dbReference type="HAMAP" id="MF_00173">
    <property type="entry name" value="Arg_repressor"/>
    <property type="match status" value="1"/>
</dbReference>
<dbReference type="SUPFAM" id="SSF46785">
    <property type="entry name" value="Winged helix' DNA-binding domain"/>
    <property type="match status" value="1"/>
</dbReference>
<dbReference type="NCBIfam" id="TIGR01529">
    <property type="entry name" value="argR_whole"/>
    <property type="match status" value="1"/>
</dbReference>
<dbReference type="PRINTS" id="PR01467">
    <property type="entry name" value="ARGREPRESSOR"/>
</dbReference>
<evidence type="ECO:0000313" key="11">
    <source>
        <dbReference type="EMBL" id="MBY6276417.1"/>
    </source>
</evidence>
<dbReference type="PANTHER" id="PTHR34471">
    <property type="entry name" value="ARGININE REPRESSOR"/>
    <property type="match status" value="1"/>
</dbReference>
<feature type="domain" description="Arginine repressor C-terminal" evidence="10">
    <location>
        <begin position="79"/>
        <end position="145"/>
    </location>
</feature>